<name>A0A498KAQ6_MALDO</name>
<protein>
    <recommendedName>
        <fullName evidence="8">Beta-glucosidase</fullName>
    </recommendedName>
</protein>
<dbReference type="InterPro" id="IPR001360">
    <property type="entry name" value="Glyco_hydro_1"/>
</dbReference>
<keyword evidence="7" id="KW-1185">Reference proteome</keyword>
<dbReference type="EMBL" id="RDQH01000329">
    <property type="protein sequence ID" value="RXI04427.1"/>
    <property type="molecule type" value="Genomic_DNA"/>
</dbReference>
<dbReference type="PANTHER" id="PTHR10353">
    <property type="entry name" value="GLYCOSYL HYDROLASE"/>
    <property type="match status" value="1"/>
</dbReference>
<evidence type="ECO:0000313" key="6">
    <source>
        <dbReference type="EMBL" id="RXI04427.1"/>
    </source>
</evidence>
<dbReference type="GO" id="GO:0008422">
    <property type="term" value="F:beta-glucosidase activity"/>
    <property type="evidence" value="ECO:0007669"/>
    <property type="project" value="TreeGrafter"/>
</dbReference>
<accession>A0A498KAQ6</accession>
<comment type="caution">
    <text evidence="6">The sequence shown here is derived from an EMBL/GenBank/DDBJ whole genome shotgun (WGS) entry which is preliminary data.</text>
</comment>
<dbReference type="SUPFAM" id="SSF51445">
    <property type="entry name" value="(Trans)glycosidases"/>
    <property type="match status" value="1"/>
</dbReference>
<reference evidence="6 7" key="1">
    <citation type="submission" date="2018-10" db="EMBL/GenBank/DDBJ databases">
        <title>A high-quality apple genome assembly.</title>
        <authorList>
            <person name="Hu J."/>
        </authorList>
    </citation>
    <scope>NUCLEOTIDE SEQUENCE [LARGE SCALE GENOMIC DNA]</scope>
    <source>
        <strain evidence="7">cv. HFTH1</strain>
        <tissue evidence="6">Young leaf</tissue>
    </source>
</reference>
<dbReference type="InterPro" id="IPR033132">
    <property type="entry name" value="GH_1_N_CS"/>
</dbReference>
<evidence type="ECO:0000256" key="1">
    <source>
        <dbReference type="ARBA" id="ARBA00010838"/>
    </source>
</evidence>
<keyword evidence="2" id="KW-0378">Hydrolase</keyword>
<dbReference type="GO" id="GO:0005975">
    <property type="term" value="P:carbohydrate metabolic process"/>
    <property type="evidence" value="ECO:0007669"/>
    <property type="project" value="InterPro"/>
</dbReference>
<proteinExistence type="inferred from homology"/>
<keyword evidence="5" id="KW-0732">Signal</keyword>
<evidence type="ECO:0000256" key="5">
    <source>
        <dbReference type="SAM" id="SignalP"/>
    </source>
</evidence>
<dbReference type="PRINTS" id="PR00131">
    <property type="entry name" value="GLHYDRLASE1"/>
</dbReference>
<keyword evidence="3" id="KW-0326">Glycosidase</keyword>
<dbReference type="Proteomes" id="UP000290289">
    <property type="component" value="Chromosome 3"/>
</dbReference>
<dbReference type="PANTHER" id="PTHR10353:SF137">
    <property type="entry name" value="MYROSINASE 3-RELATED"/>
    <property type="match status" value="1"/>
</dbReference>
<evidence type="ECO:0000256" key="3">
    <source>
        <dbReference type="ARBA" id="ARBA00023295"/>
    </source>
</evidence>
<sequence length="394" mass="45179">MAMHELGSLLLFVLLLTGFALTNTKAAKPYRPIVCNSLDRGKFDALKPGFVFGAASASYQVEGAWNEDGRGPSIWDTFTHNHPEKITDRSNGDVAIDQYHLYKKDVAIMKDMKFDAYRFSISWSRLLPSNAYQNGVIGITLVSQWFEPASEAKEDIDASYRALDFMFMDPITRGDYPYSMQGLVRERLPKFTDEESKMLIGSFDFIGLNYYSARYAADVPKNYSEPASYLYDPHVTLLTELDGVPIGPQAASNWLYVYPKGIHDFVLYTKNKYGDPIIYITENGIDEVNNSTLSLEDALHDTNRTDYYNHHLCYLQAAIKKGSNVKGYFAWSILDNFEWSEGYTVRFGINYVDYDNGLKRHPKLSTYWFKNFLKKRKRNYNILADYVGDTKSVY</sequence>
<evidence type="ECO:0000256" key="2">
    <source>
        <dbReference type="ARBA" id="ARBA00022801"/>
    </source>
</evidence>
<evidence type="ECO:0000256" key="4">
    <source>
        <dbReference type="RuleBase" id="RU003690"/>
    </source>
</evidence>
<feature type="chain" id="PRO_5019771842" description="Beta-glucosidase" evidence="5">
    <location>
        <begin position="27"/>
        <end position="394"/>
    </location>
</feature>
<dbReference type="InterPro" id="IPR017853">
    <property type="entry name" value="GH"/>
</dbReference>
<dbReference type="PROSITE" id="PS00653">
    <property type="entry name" value="GLYCOSYL_HYDROL_F1_2"/>
    <property type="match status" value="1"/>
</dbReference>
<comment type="similarity">
    <text evidence="1 4">Belongs to the glycosyl hydrolase 1 family.</text>
</comment>
<gene>
    <name evidence="6" type="ORF">DVH24_038701</name>
</gene>
<organism evidence="6 7">
    <name type="scientific">Malus domestica</name>
    <name type="common">Apple</name>
    <name type="synonym">Pyrus malus</name>
    <dbReference type="NCBI Taxonomy" id="3750"/>
    <lineage>
        <taxon>Eukaryota</taxon>
        <taxon>Viridiplantae</taxon>
        <taxon>Streptophyta</taxon>
        <taxon>Embryophyta</taxon>
        <taxon>Tracheophyta</taxon>
        <taxon>Spermatophyta</taxon>
        <taxon>Magnoliopsida</taxon>
        <taxon>eudicotyledons</taxon>
        <taxon>Gunneridae</taxon>
        <taxon>Pentapetalae</taxon>
        <taxon>rosids</taxon>
        <taxon>fabids</taxon>
        <taxon>Rosales</taxon>
        <taxon>Rosaceae</taxon>
        <taxon>Amygdaloideae</taxon>
        <taxon>Maleae</taxon>
        <taxon>Malus</taxon>
    </lineage>
</organism>
<dbReference type="Gene3D" id="3.20.20.80">
    <property type="entry name" value="Glycosidases"/>
    <property type="match status" value="2"/>
</dbReference>
<evidence type="ECO:0008006" key="8">
    <source>
        <dbReference type="Google" id="ProtNLM"/>
    </source>
</evidence>
<dbReference type="AlphaFoldDB" id="A0A498KAQ6"/>
<feature type="signal peptide" evidence="5">
    <location>
        <begin position="1"/>
        <end position="26"/>
    </location>
</feature>
<dbReference type="Pfam" id="PF00232">
    <property type="entry name" value="Glyco_hydro_1"/>
    <property type="match status" value="2"/>
</dbReference>
<dbReference type="STRING" id="3750.A0A498KAQ6"/>
<evidence type="ECO:0000313" key="7">
    <source>
        <dbReference type="Proteomes" id="UP000290289"/>
    </source>
</evidence>